<keyword evidence="2" id="KW-0732">Signal</keyword>
<evidence type="ECO:0000313" key="3">
    <source>
        <dbReference type="EMBL" id="WOK04847.1"/>
    </source>
</evidence>
<reference evidence="3 4" key="1">
    <citation type="journal article" date="2023" name="Microbiol. Resour. Announc.">
        <title>Complete Genome Sequence of Imperialibacter roseus strain P4T.</title>
        <authorList>
            <person name="Tizabi D.R."/>
            <person name="Bachvaroff T."/>
            <person name="Hill R.T."/>
        </authorList>
    </citation>
    <scope>NUCLEOTIDE SEQUENCE [LARGE SCALE GENOMIC DNA]</scope>
    <source>
        <strain evidence="3 4">P4T</strain>
    </source>
</reference>
<gene>
    <name evidence="3" type="ORF">RT717_17330</name>
</gene>
<dbReference type="EMBL" id="CP136051">
    <property type="protein sequence ID" value="WOK04847.1"/>
    <property type="molecule type" value="Genomic_DNA"/>
</dbReference>
<dbReference type="RefSeq" id="WP_317487646.1">
    <property type="nucleotide sequence ID" value="NZ_CP136051.1"/>
</dbReference>
<keyword evidence="4" id="KW-1185">Reference proteome</keyword>
<dbReference type="Proteomes" id="UP001302349">
    <property type="component" value="Chromosome"/>
</dbReference>
<feature type="region of interest" description="Disordered" evidence="1">
    <location>
        <begin position="196"/>
        <end position="232"/>
    </location>
</feature>
<evidence type="ECO:0008006" key="5">
    <source>
        <dbReference type="Google" id="ProtNLM"/>
    </source>
</evidence>
<feature type="chain" id="PRO_5046566790" description="Curli production assembly/transport component CsgG" evidence="2">
    <location>
        <begin position="22"/>
        <end position="363"/>
    </location>
</feature>
<evidence type="ECO:0000256" key="1">
    <source>
        <dbReference type="SAM" id="MobiDB-lite"/>
    </source>
</evidence>
<evidence type="ECO:0000256" key="2">
    <source>
        <dbReference type="SAM" id="SignalP"/>
    </source>
</evidence>
<feature type="compositionally biased region" description="Polar residues" evidence="1">
    <location>
        <begin position="196"/>
        <end position="221"/>
    </location>
</feature>
<accession>A0ABZ0III3</accession>
<evidence type="ECO:0000313" key="4">
    <source>
        <dbReference type="Proteomes" id="UP001302349"/>
    </source>
</evidence>
<feature type="signal peptide" evidence="2">
    <location>
        <begin position="1"/>
        <end position="21"/>
    </location>
</feature>
<protein>
    <recommendedName>
        <fullName evidence="5">Curli production assembly/transport component CsgG</fullName>
    </recommendedName>
</protein>
<organism evidence="3 4">
    <name type="scientific">Imperialibacter roseus</name>
    <dbReference type="NCBI Taxonomy" id="1324217"/>
    <lineage>
        <taxon>Bacteria</taxon>
        <taxon>Pseudomonadati</taxon>
        <taxon>Bacteroidota</taxon>
        <taxon>Cytophagia</taxon>
        <taxon>Cytophagales</taxon>
        <taxon>Flammeovirgaceae</taxon>
        <taxon>Imperialibacter</taxon>
    </lineage>
</organism>
<name>A0ABZ0III3_9BACT</name>
<sequence>MKNQLLLCLLFIGLLSGTSFAQKTYVIKLNPDYINIPNRSFYIDQVIDNRTDKSRIGIVHNGTQRLAQFEYGLENSLEGYLKSAFPTTTQEIPIVMVINRLEISEKPANVGEVGYADISVDFFTGEIKLFSTDQHVEVTGNDVTKLHEANIREAVAKTLFAFDDSNWVSVMHGKTEKPQPSRNTVPGSEAALYSVTQPVSGDNPNYKASESKTNSVSQAPAESQEEATTETYTENRNITAVGYQIGGITLIGVDYEIRASDYFGIHLGGGLAGFTAGMKIHTNPEKNSSFFNFSYKDGGFGQITTLGLEFGGRLVFSKSSDLGLVTQIGIQKILSIDEEFEKQVFKGNGAPPVMLAFGIGLSW</sequence>
<proteinExistence type="predicted"/>